<proteinExistence type="predicted"/>
<accession>A0A3M2JMK2</accession>
<evidence type="ECO:0000256" key="1">
    <source>
        <dbReference type="SAM" id="Phobius"/>
    </source>
</evidence>
<dbReference type="AlphaFoldDB" id="A0A3M2JMK2"/>
<sequence length="143" mass="14856">MSSTAGALTVPRTVRTSVVVALPWLVSATTVAVLLGTYAGLEAVGTDPDEDGFRRGLEQVFHGMVALAAAAVAWCLALGRYVRSVRSPGRRAGLWWALTAVAATTAVPSLVVIGAEPAVVGLLWPVQQALLSVTAWALHEPEA</sequence>
<protein>
    <submittedName>
        <fullName evidence="2">Uncharacterized protein</fullName>
    </submittedName>
</protein>
<organism evidence="2 3">
    <name type="scientific">Cellulomonas triticagri</name>
    <dbReference type="NCBI Taxonomy" id="2483352"/>
    <lineage>
        <taxon>Bacteria</taxon>
        <taxon>Bacillati</taxon>
        <taxon>Actinomycetota</taxon>
        <taxon>Actinomycetes</taxon>
        <taxon>Micrococcales</taxon>
        <taxon>Cellulomonadaceae</taxon>
        <taxon>Cellulomonas</taxon>
    </lineage>
</organism>
<feature type="transmembrane region" description="Helical" evidence="1">
    <location>
        <begin position="61"/>
        <end position="82"/>
    </location>
</feature>
<dbReference type="Proteomes" id="UP000269289">
    <property type="component" value="Unassembled WGS sequence"/>
</dbReference>
<keyword evidence="1" id="KW-0472">Membrane</keyword>
<gene>
    <name evidence="2" type="ORF">EBM89_06055</name>
</gene>
<name>A0A3M2JMK2_9CELL</name>
<feature type="transmembrane region" description="Helical" evidence="1">
    <location>
        <begin position="21"/>
        <end position="41"/>
    </location>
</feature>
<comment type="caution">
    <text evidence="2">The sequence shown here is derived from an EMBL/GenBank/DDBJ whole genome shotgun (WGS) entry which is preliminary data.</text>
</comment>
<evidence type="ECO:0000313" key="2">
    <source>
        <dbReference type="EMBL" id="RMI13040.1"/>
    </source>
</evidence>
<feature type="transmembrane region" description="Helical" evidence="1">
    <location>
        <begin position="94"/>
        <end position="115"/>
    </location>
</feature>
<reference evidence="2 3" key="1">
    <citation type="submission" date="2018-10" db="EMBL/GenBank/DDBJ databases">
        <title>Isolation, diversity and antifungal activity of actinobacteria from wheat.</title>
        <authorList>
            <person name="Han C."/>
        </authorList>
    </citation>
    <scope>NUCLEOTIDE SEQUENCE [LARGE SCALE GENOMIC DNA]</scope>
    <source>
        <strain evidence="2 3">NEAU-YY56</strain>
    </source>
</reference>
<keyword evidence="3" id="KW-1185">Reference proteome</keyword>
<dbReference type="RefSeq" id="WP_122148554.1">
    <property type="nucleotide sequence ID" value="NZ_RFFI01000023.1"/>
</dbReference>
<dbReference type="EMBL" id="RFFI01000023">
    <property type="protein sequence ID" value="RMI13040.1"/>
    <property type="molecule type" value="Genomic_DNA"/>
</dbReference>
<evidence type="ECO:0000313" key="3">
    <source>
        <dbReference type="Proteomes" id="UP000269289"/>
    </source>
</evidence>
<keyword evidence="1" id="KW-0812">Transmembrane</keyword>
<keyword evidence="1" id="KW-1133">Transmembrane helix</keyword>